<dbReference type="Pfam" id="PF21981">
    <property type="entry name" value="RecX_HTH3"/>
    <property type="match status" value="1"/>
</dbReference>
<sequence>MTQRTPYEEAIALLARREYTRSELEERLLRHEHPPEAVTALLDRLAEDNLQSDARFVEHFVRSRITRLQGPRKISAELAGRGIEREMIAQALEESDADWTALAAEALSRRFDGPGDDMKARARRQRFLASRGFDGQQCSSAMRLAWPS</sequence>
<comment type="function">
    <text evidence="5">Modulates RecA activity.</text>
</comment>
<dbReference type="HAMAP" id="MF_01114">
    <property type="entry name" value="RecX"/>
    <property type="match status" value="1"/>
</dbReference>
<evidence type="ECO:0000259" key="8">
    <source>
        <dbReference type="Pfam" id="PF21982"/>
    </source>
</evidence>
<dbReference type="Proteomes" id="UP000199046">
    <property type="component" value="Unassembled WGS sequence"/>
</dbReference>
<protein>
    <recommendedName>
        <fullName evidence="3 5">Regulatory protein RecX</fullName>
    </recommendedName>
</protein>
<dbReference type="InterPro" id="IPR053924">
    <property type="entry name" value="RecX_HTH_2nd"/>
</dbReference>
<dbReference type="InterPro" id="IPR036388">
    <property type="entry name" value="WH-like_DNA-bd_sf"/>
</dbReference>
<comment type="subcellular location">
    <subcellularLocation>
        <location evidence="1 5">Cytoplasm</location>
    </subcellularLocation>
</comment>
<evidence type="ECO:0000313" key="10">
    <source>
        <dbReference type="Proteomes" id="UP000199046"/>
    </source>
</evidence>
<dbReference type="Gene3D" id="1.10.10.10">
    <property type="entry name" value="Winged helix-like DNA-binding domain superfamily/Winged helix DNA-binding domain"/>
    <property type="match status" value="3"/>
</dbReference>
<dbReference type="InterPro" id="IPR053925">
    <property type="entry name" value="RecX_HTH_3rd"/>
</dbReference>
<organism evidence="9 10">
    <name type="scientific">Kushneria avicenniae</name>
    <dbReference type="NCBI Taxonomy" id="402385"/>
    <lineage>
        <taxon>Bacteria</taxon>
        <taxon>Pseudomonadati</taxon>
        <taxon>Pseudomonadota</taxon>
        <taxon>Gammaproteobacteria</taxon>
        <taxon>Oceanospirillales</taxon>
        <taxon>Halomonadaceae</taxon>
        <taxon>Kushneria</taxon>
    </lineage>
</organism>
<evidence type="ECO:0000256" key="2">
    <source>
        <dbReference type="ARBA" id="ARBA00009695"/>
    </source>
</evidence>
<dbReference type="Pfam" id="PF21982">
    <property type="entry name" value="RecX_HTH1"/>
    <property type="match status" value="1"/>
</dbReference>
<dbReference type="RefSeq" id="WP_090133770.1">
    <property type="nucleotide sequence ID" value="NZ_FOLY01000004.1"/>
</dbReference>
<feature type="domain" description="RecX second three-helical" evidence="6">
    <location>
        <begin position="52"/>
        <end position="92"/>
    </location>
</feature>
<evidence type="ECO:0000256" key="4">
    <source>
        <dbReference type="ARBA" id="ARBA00022490"/>
    </source>
</evidence>
<dbReference type="AlphaFoldDB" id="A0A1I1KXH6"/>
<dbReference type="PANTHER" id="PTHR33602:SF1">
    <property type="entry name" value="REGULATORY PROTEIN RECX FAMILY PROTEIN"/>
    <property type="match status" value="1"/>
</dbReference>
<evidence type="ECO:0000256" key="1">
    <source>
        <dbReference type="ARBA" id="ARBA00004496"/>
    </source>
</evidence>
<comment type="similarity">
    <text evidence="2 5">Belongs to the RecX family.</text>
</comment>
<keyword evidence="10" id="KW-1185">Reference proteome</keyword>
<dbReference type="Pfam" id="PF02631">
    <property type="entry name" value="RecX_HTH2"/>
    <property type="match status" value="1"/>
</dbReference>
<dbReference type="InterPro" id="IPR003783">
    <property type="entry name" value="Regulatory_RecX"/>
</dbReference>
<evidence type="ECO:0000256" key="5">
    <source>
        <dbReference type="HAMAP-Rule" id="MF_01114"/>
    </source>
</evidence>
<evidence type="ECO:0000259" key="7">
    <source>
        <dbReference type="Pfam" id="PF21981"/>
    </source>
</evidence>
<dbReference type="EMBL" id="FOLY01000004">
    <property type="protein sequence ID" value="SFC63408.1"/>
    <property type="molecule type" value="Genomic_DNA"/>
</dbReference>
<dbReference type="InterPro" id="IPR053926">
    <property type="entry name" value="RecX_HTH_1st"/>
</dbReference>
<reference evidence="10" key="1">
    <citation type="submission" date="2016-10" db="EMBL/GenBank/DDBJ databases">
        <authorList>
            <person name="Varghese N."/>
            <person name="Submissions S."/>
        </authorList>
    </citation>
    <scope>NUCLEOTIDE SEQUENCE [LARGE SCALE GENOMIC DNA]</scope>
    <source>
        <strain evidence="10">DSM 23439</strain>
    </source>
</reference>
<dbReference type="GO" id="GO:0006282">
    <property type="term" value="P:regulation of DNA repair"/>
    <property type="evidence" value="ECO:0007669"/>
    <property type="project" value="UniProtKB-UniRule"/>
</dbReference>
<dbReference type="GO" id="GO:0005737">
    <property type="term" value="C:cytoplasm"/>
    <property type="evidence" value="ECO:0007669"/>
    <property type="project" value="UniProtKB-SubCell"/>
</dbReference>
<name>A0A1I1KXH6_9GAMM</name>
<evidence type="ECO:0000256" key="3">
    <source>
        <dbReference type="ARBA" id="ARBA00018111"/>
    </source>
</evidence>
<evidence type="ECO:0000313" key="9">
    <source>
        <dbReference type="EMBL" id="SFC63408.1"/>
    </source>
</evidence>
<dbReference type="PANTHER" id="PTHR33602">
    <property type="entry name" value="REGULATORY PROTEIN RECX FAMILY PROTEIN"/>
    <property type="match status" value="1"/>
</dbReference>
<proteinExistence type="inferred from homology"/>
<feature type="domain" description="RecX third three-helical" evidence="7">
    <location>
        <begin position="101"/>
        <end position="142"/>
    </location>
</feature>
<dbReference type="OrthoDB" id="7066780at2"/>
<evidence type="ECO:0000259" key="6">
    <source>
        <dbReference type="Pfam" id="PF02631"/>
    </source>
</evidence>
<gene>
    <name evidence="5" type="primary">recX</name>
    <name evidence="9" type="ORF">SAMN05421848_2144</name>
</gene>
<dbReference type="STRING" id="402385.SAMN05421848_2144"/>
<accession>A0A1I1KXH6</accession>
<feature type="domain" description="RecX first three-helical" evidence="8">
    <location>
        <begin position="7"/>
        <end position="45"/>
    </location>
</feature>
<keyword evidence="4 5" id="KW-0963">Cytoplasm</keyword>